<dbReference type="Pfam" id="PF13173">
    <property type="entry name" value="AAA_14"/>
    <property type="match status" value="1"/>
</dbReference>
<dbReference type="Proteomes" id="UP000229952">
    <property type="component" value="Unassembled WGS sequence"/>
</dbReference>
<dbReference type="PANTHER" id="PTHR42990">
    <property type="entry name" value="ATPASE"/>
    <property type="match status" value="1"/>
</dbReference>
<proteinExistence type="predicted"/>
<evidence type="ECO:0000313" key="4">
    <source>
        <dbReference type="Proteomes" id="UP000229952"/>
    </source>
</evidence>
<dbReference type="SUPFAM" id="SSF52540">
    <property type="entry name" value="P-loop containing nucleoside triphosphate hydrolases"/>
    <property type="match status" value="1"/>
</dbReference>
<organism evidence="3 4">
    <name type="scientific">Candidatus Nealsonbacteria bacterium CG23_combo_of_CG06-09_8_20_14_all_37_18</name>
    <dbReference type="NCBI Taxonomy" id="1974720"/>
    <lineage>
        <taxon>Bacteria</taxon>
        <taxon>Candidatus Nealsoniibacteriota</taxon>
    </lineage>
</organism>
<accession>A0A2G9YZ04</accession>
<dbReference type="InterPro" id="IPR041682">
    <property type="entry name" value="AAA_14"/>
</dbReference>
<gene>
    <name evidence="3" type="ORF">COX35_00495</name>
</gene>
<dbReference type="InterPro" id="IPR025420">
    <property type="entry name" value="DUF4143"/>
</dbReference>
<evidence type="ECO:0000313" key="3">
    <source>
        <dbReference type="EMBL" id="PIP24476.1"/>
    </source>
</evidence>
<dbReference type="CDD" id="cd00009">
    <property type="entry name" value="AAA"/>
    <property type="match status" value="1"/>
</dbReference>
<name>A0A2G9YZ04_9BACT</name>
<feature type="domain" description="DUF4143" evidence="2">
    <location>
        <begin position="283"/>
        <end position="426"/>
    </location>
</feature>
<evidence type="ECO:0000259" key="2">
    <source>
        <dbReference type="Pfam" id="PF13635"/>
    </source>
</evidence>
<dbReference type="EMBL" id="PCRQ01000017">
    <property type="protein sequence ID" value="PIP24476.1"/>
    <property type="molecule type" value="Genomic_DNA"/>
</dbReference>
<protein>
    <submittedName>
        <fullName evidence="3">Uncharacterized protein</fullName>
    </submittedName>
</protein>
<dbReference type="SUPFAM" id="SSF46785">
    <property type="entry name" value="Winged helix' DNA-binding domain"/>
    <property type="match status" value="1"/>
</dbReference>
<dbReference type="InterPro" id="IPR027417">
    <property type="entry name" value="P-loop_NTPase"/>
</dbReference>
<dbReference type="InterPro" id="IPR036390">
    <property type="entry name" value="WH_DNA-bd_sf"/>
</dbReference>
<dbReference type="AlphaFoldDB" id="A0A2G9YZ04"/>
<reference evidence="3 4" key="1">
    <citation type="submission" date="2017-09" db="EMBL/GenBank/DDBJ databases">
        <title>Depth-based differentiation of microbial function through sediment-hosted aquifers and enrichment of novel symbionts in the deep terrestrial subsurface.</title>
        <authorList>
            <person name="Probst A.J."/>
            <person name="Ladd B."/>
            <person name="Jarett J.K."/>
            <person name="Geller-Mcgrath D.E."/>
            <person name="Sieber C.M."/>
            <person name="Emerson J.B."/>
            <person name="Anantharaman K."/>
            <person name="Thomas B.C."/>
            <person name="Malmstrom R."/>
            <person name="Stieglmeier M."/>
            <person name="Klingl A."/>
            <person name="Woyke T."/>
            <person name="Ryan C.M."/>
            <person name="Banfield J.F."/>
        </authorList>
    </citation>
    <scope>NUCLEOTIDE SEQUENCE [LARGE SCALE GENOMIC DNA]</scope>
    <source>
        <strain evidence="3">CG23_combo_of_CG06-09_8_20_14_all_37_18</strain>
    </source>
</reference>
<feature type="domain" description="AAA" evidence="1">
    <location>
        <begin position="55"/>
        <end position="186"/>
    </location>
</feature>
<dbReference type="PANTHER" id="PTHR42990:SF1">
    <property type="entry name" value="AAA+ ATPASE DOMAIN-CONTAINING PROTEIN"/>
    <property type="match status" value="1"/>
</dbReference>
<dbReference type="Gene3D" id="3.40.50.300">
    <property type="entry name" value="P-loop containing nucleotide triphosphate hydrolases"/>
    <property type="match status" value="1"/>
</dbReference>
<evidence type="ECO:0000259" key="1">
    <source>
        <dbReference type="Pfam" id="PF13173"/>
    </source>
</evidence>
<sequence>MNQDLIQYLQKQVASTDDRLKHFTYGPNGEKYPNRFLYVKLREYISDFVEKKSTNRMVIIPGFRGVGKTTLMAQICSEFRKKDFQVLFLSVEDLRNYFDVGINEIIAAYEKIIGEDLESVKKPILIFFDEVQTDPKWATTLKSIFERTNNVFLCATGSAAIILQSTPNIARRAVFEPMTPMCFGEFQMIKNKIYPTPGLKSKIRQAIYFSETAQEAYGKLSSLGSEVNSYWSKIDRHDIKKYLSYGTFPFALTMPDEISIYNSISLLLEKIIKQDMPTLGSFDQDTLGAVKRILFAIAENDVTSLSNLADKFNINRLTIANIFDVLEKAELLVKIPPHGSNMTIANKPNKYLFMSPAIRMSFFYFTGNENTYLTRQGKLLEDSIGAHLYREFILRSDGLIRYDSAQGGADFILQIGNSKKIVIEVSLGSKDKKQVINTMQKIKSNYGIIFSNTELKFDVETNIVFVPLDYYFLM</sequence>
<comment type="caution">
    <text evidence="3">The sequence shown here is derived from an EMBL/GenBank/DDBJ whole genome shotgun (WGS) entry which is preliminary data.</text>
</comment>
<dbReference type="Pfam" id="PF13635">
    <property type="entry name" value="DUF4143"/>
    <property type="match status" value="1"/>
</dbReference>